<dbReference type="InterPro" id="IPR002711">
    <property type="entry name" value="HNH"/>
</dbReference>
<dbReference type="InterPro" id="IPR003870">
    <property type="entry name" value="DUF222"/>
</dbReference>
<evidence type="ECO:0000259" key="2">
    <source>
        <dbReference type="SMART" id="SM00507"/>
    </source>
</evidence>
<dbReference type="Pfam" id="PF02720">
    <property type="entry name" value="DUF222"/>
    <property type="match status" value="1"/>
</dbReference>
<dbReference type="InterPro" id="IPR003615">
    <property type="entry name" value="HNH_nuc"/>
</dbReference>
<reference evidence="3 4" key="1">
    <citation type="journal article" date="2019" name="Int. J. Syst. Evol. Microbiol.">
        <title>The Global Catalogue of Microorganisms (GCM) 10K type strain sequencing project: providing services to taxonomists for standard genome sequencing and annotation.</title>
        <authorList>
            <consortium name="The Broad Institute Genomics Platform"/>
            <consortium name="The Broad Institute Genome Sequencing Center for Infectious Disease"/>
            <person name="Wu L."/>
            <person name="Ma J."/>
        </authorList>
    </citation>
    <scope>NUCLEOTIDE SEQUENCE [LARGE SCALE GENOMIC DNA]</scope>
    <source>
        <strain evidence="3 4">JCM 16378</strain>
    </source>
</reference>
<dbReference type="SMART" id="SM00507">
    <property type="entry name" value="HNHc"/>
    <property type="match status" value="1"/>
</dbReference>
<dbReference type="Pfam" id="PF01844">
    <property type="entry name" value="HNH"/>
    <property type="match status" value="1"/>
</dbReference>
<evidence type="ECO:0000256" key="1">
    <source>
        <dbReference type="ARBA" id="ARBA00023450"/>
    </source>
</evidence>
<organism evidence="3 4">
    <name type="scientific">Pedococcus aerophilus</name>
    <dbReference type="NCBI Taxonomy" id="436356"/>
    <lineage>
        <taxon>Bacteria</taxon>
        <taxon>Bacillati</taxon>
        <taxon>Actinomycetota</taxon>
        <taxon>Actinomycetes</taxon>
        <taxon>Micrococcales</taxon>
        <taxon>Intrasporangiaceae</taxon>
        <taxon>Pedococcus</taxon>
    </lineage>
</organism>
<accession>A0ABN3UF32</accession>
<name>A0ABN3UF32_9MICO</name>
<dbReference type="EMBL" id="BAAARN010000001">
    <property type="protein sequence ID" value="GAA2731030.1"/>
    <property type="molecule type" value="Genomic_DNA"/>
</dbReference>
<evidence type="ECO:0000313" key="4">
    <source>
        <dbReference type="Proteomes" id="UP001501326"/>
    </source>
</evidence>
<evidence type="ECO:0000313" key="3">
    <source>
        <dbReference type="EMBL" id="GAA2731030.1"/>
    </source>
</evidence>
<dbReference type="CDD" id="cd00085">
    <property type="entry name" value="HNHc"/>
    <property type="match status" value="1"/>
</dbReference>
<keyword evidence="4" id="KW-1185">Reference proteome</keyword>
<proteinExistence type="inferred from homology"/>
<dbReference type="Proteomes" id="UP001501326">
    <property type="component" value="Unassembled WGS sequence"/>
</dbReference>
<protein>
    <recommendedName>
        <fullName evidence="2">HNH nuclease domain-containing protein</fullName>
    </recommendedName>
</protein>
<comment type="caution">
    <text evidence="3">The sequence shown here is derived from an EMBL/GenBank/DDBJ whole genome shotgun (WGS) entry which is preliminary data.</text>
</comment>
<gene>
    <name evidence="3" type="ORF">GCM10009867_03710</name>
</gene>
<dbReference type="RefSeq" id="WP_344189695.1">
    <property type="nucleotide sequence ID" value="NZ_BAAARN010000001.1"/>
</dbReference>
<sequence length="466" mass="49049">MSTTPSPPSTASFGGEGRPVLGPAGVALEALGRSGTDRLWVLGDEEVAAALRVLSEVVAGARAQFVAVLAEAKSRGLGAGQGWGAVDWVRAVAPSTPTRDVLDADVVASVVSDSARPTGADHRLDEVVDAVAAAASGCPTSRADALSVGKAAQICRFHRGVRGMAEPDALAGATTTLVSAARGGGGLTETKLAVAIRHAGEVARPDGAVERDAQVRRDHRSLVKGRGPVGMSRYTLVLDEEGSAIVDAAVDALARPRRDEDTGELDTRTPAARRADALLDLVTRAVSAPDGAPRQAKTSLVVTVPLDVLTGNARGAGATMDDGLLTVGAVRRLACDAQVIPVVLGTHGEVLDQGMARRLFDRAQVRHLWLRDRHCTFPGCSKPAAWADAHHLVHWVDDGPTDIDNAALLCRAHHTVVHTYRYGGRLVRDGGRPRIEWDLTPGSYDSALKDFRDRRRRLPRLLPATA</sequence>
<comment type="similarity">
    <text evidence="1">Belongs to the Rv1128c/1148c/1588c/1702c/1945/3466 family.</text>
</comment>
<feature type="domain" description="HNH nuclease" evidence="2">
    <location>
        <begin position="363"/>
        <end position="415"/>
    </location>
</feature>